<dbReference type="InterPro" id="IPR008538">
    <property type="entry name" value="Uma2"/>
</dbReference>
<keyword evidence="2" id="KW-0255">Endonuclease</keyword>
<dbReference type="Gene3D" id="3.90.1570.10">
    <property type="entry name" value="tt1808, chain A"/>
    <property type="match status" value="1"/>
</dbReference>
<reference evidence="2 3" key="1">
    <citation type="submission" date="2023-08" db="EMBL/GenBank/DDBJ databases">
        <title>New molecular markers tilS and rpoB for phylogenetic and monitoring studies of the genus Thiothrix biodiversity.</title>
        <authorList>
            <person name="Ravin N.V."/>
            <person name="Smolyakov D."/>
            <person name="Markov N.D."/>
            <person name="Beletsky A.V."/>
            <person name="Mardanov A.V."/>
            <person name="Rudenko T.S."/>
            <person name="Grabovich M.Y."/>
        </authorList>
    </citation>
    <scope>NUCLEOTIDE SEQUENCE [LARGE SCALE GENOMIC DNA]</scope>
    <source>
        <strain evidence="2 3">MK1</strain>
    </source>
</reference>
<dbReference type="EMBL" id="CP133218">
    <property type="protein sequence ID" value="WML92490.1"/>
    <property type="molecule type" value="Genomic_DNA"/>
</dbReference>
<evidence type="ECO:0000313" key="2">
    <source>
        <dbReference type="EMBL" id="WML92490.1"/>
    </source>
</evidence>
<dbReference type="PANTHER" id="PTHR36558:SF1">
    <property type="entry name" value="RESTRICTION ENDONUCLEASE DOMAIN-CONTAINING PROTEIN-RELATED"/>
    <property type="match status" value="1"/>
</dbReference>
<dbReference type="InterPro" id="IPR011335">
    <property type="entry name" value="Restrct_endonuc-II-like"/>
</dbReference>
<name>A0ABY9MW19_9GAMM</name>
<gene>
    <name evidence="2" type="ORF">RCF98_00470</name>
</gene>
<dbReference type="CDD" id="cd06260">
    <property type="entry name" value="DUF820-like"/>
    <property type="match status" value="1"/>
</dbReference>
<keyword evidence="3" id="KW-1185">Reference proteome</keyword>
<protein>
    <submittedName>
        <fullName evidence="2">Uma2 family endonuclease</fullName>
    </submittedName>
</protein>
<dbReference type="Pfam" id="PF05685">
    <property type="entry name" value="Uma2"/>
    <property type="match status" value="1"/>
</dbReference>
<dbReference type="SUPFAM" id="SSF52980">
    <property type="entry name" value="Restriction endonuclease-like"/>
    <property type="match status" value="1"/>
</dbReference>
<dbReference type="GO" id="GO:0004519">
    <property type="term" value="F:endonuclease activity"/>
    <property type="evidence" value="ECO:0007669"/>
    <property type="project" value="UniProtKB-KW"/>
</dbReference>
<keyword evidence="2" id="KW-0540">Nuclease</keyword>
<dbReference type="InterPro" id="IPR012296">
    <property type="entry name" value="Nuclease_put_TT1808"/>
</dbReference>
<evidence type="ECO:0000313" key="3">
    <source>
        <dbReference type="Proteomes" id="UP001236657"/>
    </source>
</evidence>
<keyword evidence="2" id="KW-0378">Hydrolase</keyword>
<evidence type="ECO:0000259" key="1">
    <source>
        <dbReference type="Pfam" id="PF05685"/>
    </source>
</evidence>
<dbReference type="PANTHER" id="PTHR36558">
    <property type="entry name" value="GLR1098 PROTEIN"/>
    <property type="match status" value="1"/>
</dbReference>
<feature type="domain" description="Putative restriction endonuclease" evidence="1">
    <location>
        <begin position="7"/>
        <end position="180"/>
    </location>
</feature>
<proteinExistence type="predicted"/>
<sequence length="192" mass="22211">MPFVSAEDYLTAEAQSAEKHEYLEGFVYPLYSDPMTNMAGASDAHVKVSGNAHYALKTHLRGTGCSLYMADMRVNIKTRTSQCWFYPDVMVTCDPQDRQYNMHKESPILVIEVLSPSTEDYDRGKKFAAYRLLPSLREYVLIDPTQYLVEIYRFNEHQRWELFTFEGERSVVEFASVGLSFPITELYEDVEL</sequence>
<dbReference type="RefSeq" id="WP_308396944.1">
    <property type="nucleotide sequence ID" value="NZ_CP133218.1"/>
</dbReference>
<dbReference type="Proteomes" id="UP001236657">
    <property type="component" value="Chromosome"/>
</dbReference>
<organism evidence="2 3">
    <name type="scientific">Thiothrix lacustris</name>
    <dbReference type="NCBI Taxonomy" id="525917"/>
    <lineage>
        <taxon>Bacteria</taxon>
        <taxon>Pseudomonadati</taxon>
        <taxon>Pseudomonadota</taxon>
        <taxon>Gammaproteobacteria</taxon>
        <taxon>Thiotrichales</taxon>
        <taxon>Thiotrichaceae</taxon>
        <taxon>Thiothrix</taxon>
    </lineage>
</organism>
<accession>A0ABY9MW19</accession>